<evidence type="ECO:0000256" key="7">
    <source>
        <dbReference type="ARBA" id="ARBA00022723"/>
    </source>
</evidence>
<feature type="region of interest" description="Disordered" evidence="11">
    <location>
        <begin position="120"/>
        <end position="141"/>
    </location>
</feature>
<dbReference type="Gene3D" id="3.60.15.10">
    <property type="entry name" value="Ribonuclease Z/Hydroxyacylglutathione hydrolase-like"/>
    <property type="match status" value="1"/>
</dbReference>
<protein>
    <recommendedName>
        <fullName evidence="4">ribonuclease Z</fullName>
        <ecNumber evidence="4">3.1.26.11</ecNumber>
    </recommendedName>
</protein>
<evidence type="ECO:0000313" key="12">
    <source>
        <dbReference type="EMBL" id="KAJ3478865.1"/>
    </source>
</evidence>
<comment type="cofactor">
    <cofactor evidence="2">
        <name>Zn(2+)</name>
        <dbReference type="ChEBI" id="CHEBI:29105"/>
    </cofactor>
</comment>
<dbReference type="GO" id="GO:0042781">
    <property type="term" value="F:3'-tRNA processing endoribonuclease activity"/>
    <property type="evidence" value="ECO:0007669"/>
    <property type="project" value="UniProtKB-EC"/>
</dbReference>
<comment type="similarity">
    <text evidence="3">Belongs to the RNase Z family.</text>
</comment>
<comment type="catalytic activity">
    <reaction evidence="1">
        <text>Endonucleolytic cleavage of RNA, removing extra 3' nucleotides from tRNA precursor, generating 3' termini of tRNAs. A 3'-hydroxy group is left at the tRNA terminus and a 5'-phosphoryl group is left at the trailer molecule.</text>
        <dbReference type="EC" id="3.1.26.11"/>
    </reaction>
</comment>
<dbReference type="EMBL" id="JANAWD010000478">
    <property type="protein sequence ID" value="KAJ3478865.1"/>
    <property type="molecule type" value="Genomic_DNA"/>
</dbReference>
<dbReference type="PANTHER" id="PTHR12553:SF49">
    <property type="entry name" value="ZINC PHOSPHODIESTERASE ELAC PROTEIN 2"/>
    <property type="match status" value="1"/>
</dbReference>
<dbReference type="GO" id="GO:0046872">
    <property type="term" value="F:metal ion binding"/>
    <property type="evidence" value="ECO:0007669"/>
    <property type="project" value="UniProtKB-KW"/>
</dbReference>
<evidence type="ECO:0000256" key="4">
    <source>
        <dbReference type="ARBA" id="ARBA00012477"/>
    </source>
</evidence>
<dbReference type="CDD" id="cd07718">
    <property type="entry name" value="RNaseZ_ELAC1_ELAC2-C-term-like_MBL-fold"/>
    <property type="match status" value="1"/>
</dbReference>
<dbReference type="InterPro" id="IPR047151">
    <property type="entry name" value="RNZ2-like"/>
</dbReference>
<evidence type="ECO:0000256" key="1">
    <source>
        <dbReference type="ARBA" id="ARBA00000402"/>
    </source>
</evidence>
<keyword evidence="9" id="KW-0378">Hydrolase</keyword>
<keyword evidence="13" id="KW-1185">Reference proteome</keyword>
<name>A0AAD5YA65_9APHY</name>
<dbReference type="PANTHER" id="PTHR12553">
    <property type="entry name" value="ZINC PHOSPHODIESTERASE ELAC PROTEIN 2"/>
    <property type="match status" value="1"/>
</dbReference>
<gene>
    <name evidence="12" type="ORF">NLI96_g9461</name>
</gene>
<keyword evidence="8" id="KW-0255">Endonuclease</keyword>
<evidence type="ECO:0000256" key="11">
    <source>
        <dbReference type="SAM" id="MobiDB-lite"/>
    </source>
</evidence>
<evidence type="ECO:0000313" key="13">
    <source>
        <dbReference type="Proteomes" id="UP001212997"/>
    </source>
</evidence>
<feature type="compositionally biased region" description="Acidic residues" evidence="11">
    <location>
        <begin position="269"/>
        <end position="287"/>
    </location>
</feature>
<dbReference type="GO" id="GO:0005739">
    <property type="term" value="C:mitochondrion"/>
    <property type="evidence" value="ECO:0007669"/>
    <property type="project" value="TreeGrafter"/>
</dbReference>
<evidence type="ECO:0000256" key="8">
    <source>
        <dbReference type="ARBA" id="ARBA00022759"/>
    </source>
</evidence>
<organism evidence="12 13">
    <name type="scientific">Meripilus lineatus</name>
    <dbReference type="NCBI Taxonomy" id="2056292"/>
    <lineage>
        <taxon>Eukaryota</taxon>
        <taxon>Fungi</taxon>
        <taxon>Dikarya</taxon>
        <taxon>Basidiomycota</taxon>
        <taxon>Agaricomycotina</taxon>
        <taxon>Agaricomycetes</taxon>
        <taxon>Polyporales</taxon>
        <taxon>Meripilaceae</taxon>
        <taxon>Meripilus</taxon>
    </lineage>
</organism>
<evidence type="ECO:0000256" key="3">
    <source>
        <dbReference type="ARBA" id="ARBA00007823"/>
    </source>
</evidence>
<dbReference type="AlphaFoldDB" id="A0AAD5YA65"/>
<dbReference type="GO" id="GO:1990180">
    <property type="term" value="P:mitochondrial tRNA 3'-end processing"/>
    <property type="evidence" value="ECO:0007669"/>
    <property type="project" value="TreeGrafter"/>
</dbReference>
<dbReference type="InterPro" id="IPR036866">
    <property type="entry name" value="RibonucZ/Hydroxyglut_hydro"/>
</dbReference>
<feature type="compositionally biased region" description="Pro residues" evidence="11">
    <location>
        <begin position="240"/>
        <end position="252"/>
    </location>
</feature>
<sequence length="925" mass="103228">MSWSASVVSATSADTEPSVLINFDSAKYVFNAGEFSKLDIVGPPGLMHMIASARSYIKRSSMAVRPTEIDPAVLPPETPNPSPVYSDDNIKLYAIPLLPFQHVDWSEDSYFLWPGDPHYKPKKRKRSESPDQLPNKRLQMDDGRITLPYNFRAPEDSTPFDKSFAKRLEGDQRSLFSPYFLRLPHAKEWRRLWVENAFPKEYQLGDPPSVEKRDKKKQREPQKKKDWGKKKTRVVKASAPPAPAPVPPPSIPSIPTSSASIPPTPYPENEGEEDPEAMSDEEGEDEDVTPRANRRNNKHPHIMPFRLRRLPKLIGPSGHLPSKQSVCYIVEGPRFRGKFDSKKADALGVFARQRRDLVNGIPVTVVVEDEQGNKVERVVQPSDCIAPSEPPHYVMIFDVPTPDHIPPLVSAFADSPFYSRLRSKREEDRKENLVHSIFHLCGNDVLEDPRYKEFMGGFSDHLHHIVSSRKHSPDPVSFTSAATAQLRLNQLDNAMFPIPTYNLTPEVELSSVPDLPANTHLWRTGLEFAVRPPRPPSIHESTIARDVFHPAVISQEPIPLPLATTQAFAQAKDAANALIDTPSPGDEVLILPLGTSSAVPTKYRNVSSMYLQTPQGAGILLDCGEGTWGQLARFFGDDPSRSSGVWECLRNIKCIFLSHLHADHHMGVAKVLAKRQQLNPPPTEPIYVVGLRGHILSLFEQSDIEDLGMNTQNGVVPVLSDWVSHNTGSFYSDDSLDKEIWMTRDYVCEQRQRCCEALGLEKLLTFDVRHGTKCFGLSIQHKDGWSILFSADTRPCAAIQTFPVPPTLLIHEATMGSDELKMAVQKSHSTIGEAVDVGKMVKAKNILLTHFSARYPKMPPSDVGGTTRKDLVDVPVPTIGLAFDHARFKIKDMPKLNAYLNAIQTSFEDTAEAGDEDVDPSKEVS</sequence>
<dbReference type="Pfam" id="PF23023">
    <property type="entry name" value="Anti-Pycsar_Apyc1"/>
    <property type="match status" value="1"/>
</dbReference>
<evidence type="ECO:0000256" key="2">
    <source>
        <dbReference type="ARBA" id="ARBA00001947"/>
    </source>
</evidence>
<feature type="compositionally biased region" description="Basic and acidic residues" evidence="11">
    <location>
        <begin position="209"/>
        <end position="225"/>
    </location>
</feature>
<dbReference type="Proteomes" id="UP001212997">
    <property type="component" value="Unassembled WGS sequence"/>
</dbReference>
<feature type="region of interest" description="Disordered" evidence="11">
    <location>
        <begin position="201"/>
        <end position="300"/>
    </location>
</feature>
<evidence type="ECO:0000256" key="6">
    <source>
        <dbReference type="ARBA" id="ARBA00022722"/>
    </source>
</evidence>
<keyword evidence="6" id="KW-0540">Nuclease</keyword>
<keyword evidence="10" id="KW-0862">Zinc</keyword>
<comment type="caution">
    <text evidence="12">The sequence shown here is derived from an EMBL/GenBank/DDBJ whole genome shotgun (WGS) entry which is preliminary data.</text>
</comment>
<dbReference type="EC" id="3.1.26.11" evidence="4"/>
<proteinExistence type="inferred from homology"/>
<evidence type="ECO:0000256" key="9">
    <source>
        <dbReference type="ARBA" id="ARBA00022801"/>
    </source>
</evidence>
<reference evidence="12" key="1">
    <citation type="submission" date="2022-07" db="EMBL/GenBank/DDBJ databases">
        <title>Genome Sequence of Physisporinus lineatus.</title>
        <authorList>
            <person name="Buettner E."/>
        </authorList>
    </citation>
    <scope>NUCLEOTIDE SEQUENCE</scope>
    <source>
        <strain evidence="12">VT162</strain>
    </source>
</reference>
<dbReference type="SUPFAM" id="SSF56281">
    <property type="entry name" value="Metallo-hydrolase/oxidoreductase"/>
    <property type="match status" value="1"/>
</dbReference>
<keyword evidence="7" id="KW-0479">Metal-binding</keyword>
<evidence type="ECO:0000256" key="5">
    <source>
        <dbReference type="ARBA" id="ARBA00022694"/>
    </source>
</evidence>
<accession>A0AAD5YA65</accession>
<evidence type="ECO:0000256" key="10">
    <source>
        <dbReference type="ARBA" id="ARBA00022833"/>
    </source>
</evidence>
<keyword evidence="5" id="KW-0819">tRNA processing</keyword>